<sequence>MFLTNTNATSRLEIGFISPVGGPSQPPDSSLSGAHSSPAIEGMPWRHKSDKSKAGADVIIGGYVMACVVVVLLYIRVTRRTSDKKEVEVVWNKYGKPWICSENFEMSLLLSLPKEESAKAAKLDGQMRLSEAAWVRVRGQLGIELESDEIRVLGGIVEGPGCDGGSEVLFGCWTGPGPPIVT</sequence>
<evidence type="ECO:0000313" key="2">
    <source>
        <dbReference type="Proteomes" id="UP001056120"/>
    </source>
</evidence>
<dbReference type="Proteomes" id="UP001056120">
    <property type="component" value="Linkage Group LG20"/>
</dbReference>
<reference evidence="1 2" key="2">
    <citation type="journal article" date="2022" name="Mol. Ecol. Resour.">
        <title>The genomes of chicory, endive, great burdock and yacon provide insights into Asteraceae paleo-polyploidization history and plant inulin production.</title>
        <authorList>
            <person name="Fan W."/>
            <person name="Wang S."/>
            <person name="Wang H."/>
            <person name="Wang A."/>
            <person name="Jiang F."/>
            <person name="Liu H."/>
            <person name="Zhao H."/>
            <person name="Xu D."/>
            <person name="Zhang Y."/>
        </authorList>
    </citation>
    <scope>NUCLEOTIDE SEQUENCE [LARGE SCALE GENOMIC DNA]</scope>
    <source>
        <strain evidence="2">cv. Yunnan</strain>
        <tissue evidence="1">Leaves</tissue>
    </source>
</reference>
<keyword evidence="2" id="KW-1185">Reference proteome</keyword>
<reference evidence="2" key="1">
    <citation type="journal article" date="2022" name="Mol. Ecol. Resour.">
        <title>The genomes of chicory, endive, great burdock and yacon provide insights into Asteraceae palaeo-polyploidization history and plant inulin production.</title>
        <authorList>
            <person name="Fan W."/>
            <person name="Wang S."/>
            <person name="Wang H."/>
            <person name="Wang A."/>
            <person name="Jiang F."/>
            <person name="Liu H."/>
            <person name="Zhao H."/>
            <person name="Xu D."/>
            <person name="Zhang Y."/>
        </authorList>
    </citation>
    <scope>NUCLEOTIDE SEQUENCE [LARGE SCALE GENOMIC DNA]</scope>
    <source>
        <strain evidence="2">cv. Yunnan</strain>
    </source>
</reference>
<comment type="caution">
    <text evidence="1">The sequence shown here is derived from an EMBL/GenBank/DDBJ whole genome shotgun (WGS) entry which is preliminary data.</text>
</comment>
<evidence type="ECO:0000313" key="1">
    <source>
        <dbReference type="EMBL" id="KAI3741089.1"/>
    </source>
</evidence>
<name>A0ACB9D3F5_9ASTR</name>
<accession>A0ACB9D3F5</accession>
<dbReference type="EMBL" id="CM042037">
    <property type="protein sequence ID" value="KAI3741089.1"/>
    <property type="molecule type" value="Genomic_DNA"/>
</dbReference>
<proteinExistence type="predicted"/>
<gene>
    <name evidence="1" type="ORF">L1987_58756</name>
</gene>
<organism evidence="1 2">
    <name type="scientific">Smallanthus sonchifolius</name>
    <dbReference type="NCBI Taxonomy" id="185202"/>
    <lineage>
        <taxon>Eukaryota</taxon>
        <taxon>Viridiplantae</taxon>
        <taxon>Streptophyta</taxon>
        <taxon>Embryophyta</taxon>
        <taxon>Tracheophyta</taxon>
        <taxon>Spermatophyta</taxon>
        <taxon>Magnoliopsida</taxon>
        <taxon>eudicotyledons</taxon>
        <taxon>Gunneridae</taxon>
        <taxon>Pentapetalae</taxon>
        <taxon>asterids</taxon>
        <taxon>campanulids</taxon>
        <taxon>Asterales</taxon>
        <taxon>Asteraceae</taxon>
        <taxon>Asteroideae</taxon>
        <taxon>Heliantheae alliance</taxon>
        <taxon>Millerieae</taxon>
        <taxon>Smallanthus</taxon>
    </lineage>
</organism>
<protein>
    <submittedName>
        <fullName evidence="1">Uncharacterized protein</fullName>
    </submittedName>
</protein>